<dbReference type="STRING" id="342108.amb1092"/>
<accession>Q2W8C9</accession>
<proteinExistence type="predicted"/>
<sequence>MKLVRGHIKRLTDLIEAEYHGRDFDRHEAYRLAMTLAEASPEIRDTMRRVASRMTPSGLQA</sequence>
<dbReference type="EMBL" id="AP007255">
    <property type="protein sequence ID" value="BAE49896.1"/>
    <property type="molecule type" value="Genomic_DNA"/>
</dbReference>
<organism evidence="1 2">
    <name type="scientific">Paramagnetospirillum magneticum (strain ATCC 700264 / AMB-1)</name>
    <name type="common">Magnetospirillum magneticum</name>
    <dbReference type="NCBI Taxonomy" id="342108"/>
    <lineage>
        <taxon>Bacteria</taxon>
        <taxon>Pseudomonadati</taxon>
        <taxon>Pseudomonadota</taxon>
        <taxon>Alphaproteobacteria</taxon>
        <taxon>Rhodospirillales</taxon>
        <taxon>Magnetospirillaceae</taxon>
        <taxon>Paramagnetospirillum</taxon>
    </lineage>
</organism>
<dbReference type="OrthoDB" id="7364857at2"/>
<dbReference type="AlphaFoldDB" id="Q2W8C9"/>
<dbReference type="HOGENOM" id="CLU_2917161_0_0_5"/>
<dbReference type="KEGG" id="mag:amb1092"/>
<evidence type="ECO:0000313" key="1">
    <source>
        <dbReference type="EMBL" id="BAE49896.1"/>
    </source>
</evidence>
<dbReference type="Proteomes" id="UP000007058">
    <property type="component" value="Chromosome"/>
</dbReference>
<dbReference type="RefSeq" id="WP_011383505.1">
    <property type="nucleotide sequence ID" value="NC_007626.1"/>
</dbReference>
<gene>
    <name evidence="1" type="ordered locus">amb1092</name>
</gene>
<protein>
    <submittedName>
        <fullName evidence="1">Uncharacterized protein</fullName>
    </submittedName>
</protein>
<keyword evidence="2" id="KW-1185">Reference proteome</keyword>
<evidence type="ECO:0000313" key="2">
    <source>
        <dbReference type="Proteomes" id="UP000007058"/>
    </source>
</evidence>
<reference evidence="1 2" key="1">
    <citation type="journal article" date="2005" name="DNA Res.">
        <title>Complete genome sequence of the facultative anaerobic magnetotactic bacterium Magnetospirillum sp. strain AMB-1.</title>
        <authorList>
            <person name="Matsunaga T."/>
            <person name="Okamura Y."/>
            <person name="Fukuda Y."/>
            <person name="Wahyudi A.T."/>
            <person name="Murase Y."/>
            <person name="Takeyama H."/>
        </authorList>
    </citation>
    <scope>NUCLEOTIDE SEQUENCE [LARGE SCALE GENOMIC DNA]</scope>
    <source>
        <strain evidence="2">ATCC 700264 / AMB-1</strain>
    </source>
</reference>
<name>Q2W8C9_PARM1</name>